<proteinExistence type="inferred from homology"/>
<dbReference type="PANTHER" id="PTHR30203">
    <property type="entry name" value="OUTER MEMBRANE CATION EFFLUX PROTEIN"/>
    <property type="match status" value="1"/>
</dbReference>
<dbReference type="GO" id="GO:0015562">
    <property type="term" value="F:efflux transmembrane transporter activity"/>
    <property type="evidence" value="ECO:0007669"/>
    <property type="project" value="InterPro"/>
</dbReference>
<feature type="signal peptide" evidence="2">
    <location>
        <begin position="1"/>
        <end position="23"/>
    </location>
</feature>
<dbReference type="InterPro" id="IPR003423">
    <property type="entry name" value="OMP_efflux"/>
</dbReference>
<reference evidence="4" key="1">
    <citation type="submission" date="2023-03" db="EMBL/GenBank/DDBJ databases">
        <title>Edaphobacter sp.</title>
        <authorList>
            <person name="Huber K.J."/>
            <person name="Papendorf J."/>
            <person name="Pilke C."/>
            <person name="Bunk B."/>
            <person name="Sproeer C."/>
            <person name="Pester M."/>
        </authorList>
    </citation>
    <scope>NUCLEOTIDE SEQUENCE</scope>
    <source>
        <strain evidence="3">DSM 109919</strain>
        <strain evidence="4">DSM 109920</strain>
    </source>
</reference>
<feature type="chain" id="PRO_5043288526" evidence="2">
    <location>
        <begin position="24"/>
        <end position="442"/>
    </location>
</feature>
<sequence>MRLRRLYYLIFLVPLCFFGVAGAQSPTAQNPSPPAPQAHTLAQKPGAVIISLDDAIQMALQHNHNLLAARTGIEQNQAAEITANLRPNPVISGDSQFLPILQPSQFSADYLDTTAQFDLGLSYLFERGKKRQHRLQAAKDQTAVTRAQVADTERSLTFNVASQFINVELAESTLALATEDLKSFQNTVDIGEARYKAGDIGEGDLLKIKLQMLQFQQDVSTAKLARVQGLSDLRQLLGYESIVADYDVAGSFDYQPVKGNLEDFQAKALQSRPDLQAARLGVAAANSQHDLQKAIGKRDVTGQVSYSHLSDINNLSFFGQMELPIFDRNQGEIARTGFAISQAQEQEKFANGQVLTDVRDAFENLRTNDQVVGLYRSGYLDEAQQSRDISEYAYKRGAASLLDFLDAERSYRSTQLAYRQALASYLLALEQLREAVGTRSLP</sequence>
<dbReference type="PANTHER" id="PTHR30203:SF24">
    <property type="entry name" value="BLR4935 PROTEIN"/>
    <property type="match status" value="1"/>
</dbReference>
<dbReference type="Gene3D" id="1.20.1600.10">
    <property type="entry name" value="Outer membrane efflux proteins (OEP)"/>
    <property type="match status" value="1"/>
</dbReference>
<name>A0AAU7D2Q2_9BACT</name>
<accession>A0AAU7CTB0</accession>
<dbReference type="EMBL" id="CP121195">
    <property type="protein sequence ID" value="XBH12064.1"/>
    <property type="molecule type" value="Genomic_DNA"/>
</dbReference>
<dbReference type="EMBL" id="CP121194">
    <property type="protein sequence ID" value="XBH08842.1"/>
    <property type="molecule type" value="Genomic_DNA"/>
</dbReference>
<protein>
    <submittedName>
        <fullName evidence="4">TolC family protein</fullName>
    </submittedName>
</protein>
<organism evidence="4">
    <name type="scientific">Edaphobacter paludis</name>
    <dbReference type="NCBI Taxonomy" id="3035702"/>
    <lineage>
        <taxon>Bacteria</taxon>
        <taxon>Pseudomonadati</taxon>
        <taxon>Acidobacteriota</taxon>
        <taxon>Terriglobia</taxon>
        <taxon>Terriglobales</taxon>
        <taxon>Acidobacteriaceae</taxon>
        <taxon>Edaphobacter</taxon>
    </lineage>
</organism>
<evidence type="ECO:0000256" key="2">
    <source>
        <dbReference type="SAM" id="SignalP"/>
    </source>
</evidence>
<dbReference type="Pfam" id="PF02321">
    <property type="entry name" value="OEP"/>
    <property type="match status" value="2"/>
</dbReference>
<gene>
    <name evidence="3" type="ORF">P4G45_10080</name>
    <name evidence="4" type="ORF">P8936_10110</name>
</gene>
<dbReference type="KEGG" id="epl:P4G45_10080"/>
<dbReference type="AlphaFoldDB" id="A0AAU7D2Q2"/>
<accession>A0AAU7D2Q2</accession>
<evidence type="ECO:0000313" key="3">
    <source>
        <dbReference type="EMBL" id="XBH08842.1"/>
    </source>
</evidence>
<dbReference type="InterPro" id="IPR010131">
    <property type="entry name" value="MdtP/NodT-like"/>
</dbReference>
<keyword evidence="2" id="KW-0732">Signal</keyword>
<evidence type="ECO:0000313" key="4">
    <source>
        <dbReference type="EMBL" id="XBH12064.1"/>
    </source>
</evidence>
<comment type="similarity">
    <text evidence="1">Belongs to the outer membrane factor (OMF) (TC 1.B.17) family.</text>
</comment>
<dbReference type="SUPFAM" id="SSF56954">
    <property type="entry name" value="Outer membrane efflux proteins (OEP)"/>
    <property type="match status" value="1"/>
</dbReference>
<evidence type="ECO:0000256" key="1">
    <source>
        <dbReference type="ARBA" id="ARBA00007613"/>
    </source>
</evidence>
<dbReference type="RefSeq" id="WP_348266352.1">
    <property type="nucleotide sequence ID" value="NZ_CP121194.1"/>
</dbReference>